<evidence type="ECO:0000256" key="3">
    <source>
        <dbReference type="ARBA" id="ARBA00022475"/>
    </source>
</evidence>
<comment type="caution">
    <text evidence="9">The sequence shown here is derived from an EMBL/GenBank/DDBJ whole genome shotgun (WGS) entry which is preliminary data.</text>
</comment>
<feature type="domain" description="ABC transmembrane type-1" evidence="8">
    <location>
        <begin position="110"/>
        <end position="311"/>
    </location>
</feature>
<protein>
    <submittedName>
        <fullName evidence="9">ABC transporter permease</fullName>
    </submittedName>
</protein>
<dbReference type="Gene3D" id="1.10.3720.10">
    <property type="entry name" value="MetI-like"/>
    <property type="match status" value="1"/>
</dbReference>
<feature type="transmembrane region" description="Helical" evidence="7">
    <location>
        <begin position="149"/>
        <end position="177"/>
    </location>
</feature>
<dbReference type="PANTHER" id="PTHR43163">
    <property type="entry name" value="DIPEPTIDE TRANSPORT SYSTEM PERMEASE PROTEIN DPPB-RELATED"/>
    <property type="match status" value="1"/>
</dbReference>
<organism evidence="9 10">
    <name type="scientific">Leucobacter chromiireducens subsp. solipictus</name>
    <dbReference type="NCBI Taxonomy" id="398235"/>
    <lineage>
        <taxon>Bacteria</taxon>
        <taxon>Bacillati</taxon>
        <taxon>Actinomycetota</taxon>
        <taxon>Actinomycetes</taxon>
        <taxon>Micrococcales</taxon>
        <taxon>Microbacteriaceae</taxon>
        <taxon>Leucobacter</taxon>
    </lineage>
</organism>
<evidence type="ECO:0000313" key="9">
    <source>
        <dbReference type="EMBL" id="MBL3679066.1"/>
    </source>
</evidence>
<keyword evidence="4 7" id="KW-0812">Transmembrane</keyword>
<evidence type="ECO:0000256" key="2">
    <source>
        <dbReference type="ARBA" id="ARBA00022448"/>
    </source>
</evidence>
<evidence type="ECO:0000259" key="8">
    <source>
        <dbReference type="PROSITE" id="PS50928"/>
    </source>
</evidence>
<feature type="transmembrane region" description="Helical" evidence="7">
    <location>
        <begin position="292"/>
        <end position="318"/>
    </location>
</feature>
<dbReference type="Pfam" id="PF19300">
    <property type="entry name" value="BPD_transp_1_N"/>
    <property type="match status" value="1"/>
</dbReference>
<dbReference type="RefSeq" id="WP_202344330.1">
    <property type="nucleotide sequence ID" value="NZ_BAAAPI010000013.1"/>
</dbReference>
<dbReference type="Proteomes" id="UP001645859">
    <property type="component" value="Unassembled WGS sequence"/>
</dbReference>
<dbReference type="EMBL" id="QYAC01000003">
    <property type="protein sequence ID" value="MBL3679066.1"/>
    <property type="molecule type" value="Genomic_DNA"/>
</dbReference>
<feature type="transmembrane region" description="Helical" evidence="7">
    <location>
        <begin position="21"/>
        <end position="44"/>
    </location>
</feature>
<dbReference type="PROSITE" id="PS50928">
    <property type="entry name" value="ABC_TM1"/>
    <property type="match status" value="1"/>
</dbReference>
<evidence type="ECO:0000256" key="1">
    <source>
        <dbReference type="ARBA" id="ARBA00004651"/>
    </source>
</evidence>
<keyword evidence="5 7" id="KW-1133">Transmembrane helix</keyword>
<evidence type="ECO:0000256" key="7">
    <source>
        <dbReference type="RuleBase" id="RU363032"/>
    </source>
</evidence>
<gene>
    <name evidence="9" type="ORF">D3230_07110</name>
</gene>
<name>A0ABS1SGQ6_9MICO</name>
<keyword evidence="10" id="KW-1185">Reference proteome</keyword>
<evidence type="ECO:0000313" key="10">
    <source>
        <dbReference type="Proteomes" id="UP001645859"/>
    </source>
</evidence>
<comment type="subcellular location">
    <subcellularLocation>
        <location evidence="1 7">Cell membrane</location>
        <topology evidence="1 7">Multi-pass membrane protein</topology>
    </subcellularLocation>
</comment>
<dbReference type="InterPro" id="IPR045621">
    <property type="entry name" value="BPD_transp_1_N"/>
</dbReference>
<evidence type="ECO:0000256" key="5">
    <source>
        <dbReference type="ARBA" id="ARBA00022989"/>
    </source>
</evidence>
<dbReference type="InterPro" id="IPR000515">
    <property type="entry name" value="MetI-like"/>
</dbReference>
<dbReference type="PANTHER" id="PTHR43163:SF3">
    <property type="entry name" value="PEPTIDE ABC TRANSPORTER PERMEASE PROTEIN"/>
    <property type="match status" value="1"/>
</dbReference>
<sequence>MSATRAGGAPGGRRLARTLTLRIGGVLVILLVLSFLTFTLLYLAPGDLVKNLLGNRPSSPEAIAAIRAQYHLDDPFLVRYVDWLWSAVRGDFGVSIRLQQPVTAVIGSRLGITSLLIGLSFVLALITAVPLGIVSAARAGTPVDRVASATALFGLSAPSFALAILAITVFAIAIPIFPAYGAGDGPLDQLWHLFLPAAVLAAGIGAILMRMTRAAVLRELESDAITFARARGIPEGRVRRIALRAALIPIVTSAGLILTFIIGGTIIVETVFALPGIGQLLQEAVLFKDLPVVQAITLLVAAAIAIITILVDMSYLLLDPRVRARELSA</sequence>
<dbReference type="InterPro" id="IPR035906">
    <property type="entry name" value="MetI-like_sf"/>
</dbReference>
<feature type="transmembrane region" description="Helical" evidence="7">
    <location>
        <begin position="115"/>
        <end position="137"/>
    </location>
</feature>
<feature type="transmembrane region" description="Helical" evidence="7">
    <location>
        <begin position="189"/>
        <end position="209"/>
    </location>
</feature>
<comment type="similarity">
    <text evidence="7">Belongs to the binding-protein-dependent transport system permease family.</text>
</comment>
<evidence type="ECO:0000256" key="6">
    <source>
        <dbReference type="ARBA" id="ARBA00023136"/>
    </source>
</evidence>
<evidence type="ECO:0000256" key="4">
    <source>
        <dbReference type="ARBA" id="ARBA00022692"/>
    </source>
</evidence>
<accession>A0ABS1SGQ6</accession>
<keyword evidence="3" id="KW-1003">Cell membrane</keyword>
<dbReference type="Pfam" id="PF00528">
    <property type="entry name" value="BPD_transp_1"/>
    <property type="match status" value="1"/>
</dbReference>
<feature type="transmembrane region" description="Helical" evidence="7">
    <location>
        <begin position="246"/>
        <end position="272"/>
    </location>
</feature>
<keyword evidence="2 7" id="KW-0813">Transport</keyword>
<proteinExistence type="inferred from homology"/>
<dbReference type="SUPFAM" id="SSF161098">
    <property type="entry name" value="MetI-like"/>
    <property type="match status" value="1"/>
</dbReference>
<reference evidence="9 10" key="1">
    <citation type="submission" date="2018-09" db="EMBL/GenBank/DDBJ databases">
        <title>Comparative genomics of Leucobacter spp.</title>
        <authorList>
            <person name="Reis A.C."/>
            <person name="Kolvenbach B.A."/>
            <person name="Corvini P.F.X."/>
            <person name="Nunes O.C."/>
        </authorList>
    </citation>
    <scope>NUCLEOTIDE SEQUENCE [LARGE SCALE GENOMIC DNA]</scope>
    <source>
        <strain evidence="9 10">TAN 31504</strain>
    </source>
</reference>
<keyword evidence="6 7" id="KW-0472">Membrane</keyword>